<protein>
    <submittedName>
        <fullName evidence="2">Uncharacterized protein</fullName>
    </submittedName>
</protein>
<dbReference type="Proteomes" id="UP001141806">
    <property type="component" value="Unassembled WGS sequence"/>
</dbReference>
<name>A0A9Q0KH27_9MAGN</name>
<dbReference type="EMBL" id="JAMYWD010000005">
    <property type="protein sequence ID" value="KAJ4970387.1"/>
    <property type="molecule type" value="Genomic_DNA"/>
</dbReference>
<keyword evidence="3" id="KW-1185">Reference proteome</keyword>
<accession>A0A9Q0KH27</accession>
<feature type="compositionally biased region" description="Acidic residues" evidence="1">
    <location>
        <begin position="1"/>
        <end position="10"/>
    </location>
</feature>
<proteinExistence type="predicted"/>
<feature type="region of interest" description="Disordered" evidence="1">
    <location>
        <begin position="1"/>
        <end position="54"/>
    </location>
</feature>
<sequence length="202" mass="21879">MSSSSSEDEPAVPASSGDAFLMHVDTSEEAPSVPVAEDKDESSKGEPESLPYAAGGNEVPVVAVPQARASEFVELRGLLADARSLLAALDDHQRSLQTRLDAHKRRMLQTITGVEQREIVVERSIIQLQGSVATRNEVTFLRSALTSAGIVPFITEDVMAIARARSECSCWPHHQVVAPTRATYSIDSPRHQADRGYQESNA</sequence>
<evidence type="ECO:0000313" key="2">
    <source>
        <dbReference type="EMBL" id="KAJ4970387.1"/>
    </source>
</evidence>
<dbReference type="AlphaFoldDB" id="A0A9Q0KH27"/>
<gene>
    <name evidence="2" type="ORF">NE237_003486</name>
</gene>
<evidence type="ECO:0000256" key="1">
    <source>
        <dbReference type="SAM" id="MobiDB-lite"/>
    </source>
</evidence>
<evidence type="ECO:0000313" key="3">
    <source>
        <dbReference type="Proteomes" id="UP001141806"/>
    </source>
</evidence>
<comment type="caution">
    <text evidence="2">The sequence shown here is derived from an EMBL/GenBank/DDBJ whole genome shotgun (WGS) entry which is preliminary data.</text>
</comment>
<reference evidence="2" key="1">
    <citation type="journal article" date="2023" name="Plant J.">
        <title>The genome of the king protea, Protea cynaroides.</title>
        <authorList>
            <person name="Chang J."/>
            <person name="Duong T.A."/>
            <person name="Schoeman C."/>
            <person name="Ma X."/>
            <person name="Roodt D."/>
            <person name="Barker N."/>
            <person name="Li Z."/>
            <person name="Van de Peer Y."/>
            <person name="Mizrachi E."/>
        </authorList>
    </citation>
    <scope>NUCLEOTIDE SEQUENCE</scope>
    <source>
        <tissue evidence="2">Young leaves</tissue>
    </source>
</reference>
<organism evidence="2 3">
    <name type="scientific">Protea cynaroides</name>
    <dbReference type="NCBI Taxonomy" id="273540"/>
    <lineage>
        <taxon>Eukaryota</taxon>
        <taxon>Viridiplantae</taxon>
        <taxon>Streptophyta</taxon>
        <taxon>Embryophyta</taxon>
        <taxon>Tracheophyta</taxon>
        <taxon>Spermatophyta</taxon>
        <taxon>Magnoliopsida</taxon>
        <taxon>Proteales</taxon>
        <taxon>Proteaceae</taxon>
        <taxon>Protea</taxon>
    </lineage>
</organism>